<evidence type="ECO:0000313" key="5">
    <source>
        <dbReference type="EMBL" id="QBE96896.1"/>
    </source>
</evidence>
<reference evidence="5 7" key="1">
    <citation type="submission" date="2019-01" db="EMBL/GenBank/DDBJ databases">
        <title>PMF-metabolizing Aryl O-demethylase.</title>
        <authorList>
            <person name="Kim M."/>
        </authorList>
    </citation>
    <scope>NUCLEOTIDE SEQUENCE [LARGE SCALE GENOMIC DNA]</scope>
    <source>
        <strain evidence="5 7">PMF1</strain>
    </source>
</reference>
<protein>
    <submittedName>
        <fullName evidence="6">GntR family transcriptional regulator</fullName>
    </submittedName>
    <submittedName>
        <fullName evidence="5">HTH-type transcriptional repressor YtrA</fullName>
    </submittedName>
</protein>
<organism evidence="5 7">
    <name type="scientific">Blautia producta</name>
    <dbReference type="NCBI Taxonomy" id="33035"/>
    <lineage>
        <taxon>Bacteria</taxon>
        <taxon>Bacillati</taxon>
        <taxon>Bacillota</taxon>
        <taxon>Clostridia</taxon>
        <taxon>Lachnospirales</taxon>
        <taxon>Lachnospiraceae</taxon>
        <taxon>Blautia</taxon>
    </lineage>
</organism>
<evidence type="ECO:0000256" key="3">
    <source>
        <dbReference type="ARBA" id="ARBA00023163"/>
    </source>
</evidence>
<reference evidence="6 8" key="2">
    <citation type="submission" date="2019-04" db="EMBL/GenBank/DDBJ databases">
        <authorList>
            <person name="Schori C."/>
            <person name="Ahrens C."/>
        </authorList>
    </citation>
    <scope>NUCLEOTIDE SEQUENCE [LARGE SCALE GENOMIC DNA]</scope>
    <source>
        <strain evidence="6 8">DSM 2950</strain>
    </source>
</reference>
<dbReference type="Gene3D" id="1.10.10.10">
    <property type="entry name" value="Winged helix-like DNA-binding domain superfamily/Winged helix DNA-binding domain"/>
    <property type="match status" value="1"/>
</dbReference>
<evidence type="ECO:0000313" key="6">
    <source>
        <dbReference type="EMBL" id="QMW79863.1"/>
    </source>
</evidence>
<dbReference type="SUPFAM" id="SSF46785">
    <property type="entry name" value="Winged helix' DNA-binding domain"/>
    <property type="match status" value="1"/>
</dbReference>
<dbReference type="GO" id="GO:0003677">
    <property type="term" value="F:DNA binding"/>
    <property type="evidence" value="ECO:0007669"/>
    <property type="project" value="UniProtKB-KW"/>
</dbReference>
<dbReference type="EMBL" id="CP039126">
    <property type="protein sequence ID" value="QMW79863.1"/>
    <property type="molecule type" value="Genomic_DNA"/>
</dbReference>
<dbReference type="Proteomes" id="UP000289794">
    <property type="component" value="Chromosome"/>
</dbReference>
<dbReference type="RefSeq" id="WP_018593769.1">
    <property type="nucleotide sequence ID" value="NZ_AP031416.1"/>
</dbReference>
<keyword evidence="3" id="KW-0804">Transcription</keyword>
<dbReference type="AlphaFoldDB" id="A0A4P6LXN1"/>
<evidence type="ECO:0000313" key="8">
    <source>
        <dbReference type="Proteomes" id="UP000515789"/>
    </source>
</evidence>
<evidence type="ECO:0000313" key="7">
    <source>
        <dbReference type="Proteomes" id="UP000289794"/>
    </source>
</evidence>
<sequence>MKITISNTANEPLYQQIMEQMKESILSGELQEGELLPSIRSFANDLKVSVLTIRRVYEELEKEGFVVSQVGVGTFVKAGNTELFKESKRRMIEEKLTEALKLASMLDISKEEIMEMIDILSEEIGNG</sequence>
<keyword evidence="2" id="KW-0238">DNA-binding</keyword>
<dbReference type="CDD" id="cd07377">
    <property type="entry name" value="WHTH_GntR"/>
    <property type="match status" value="1"/>
</dbReference>
<dbReference type="PANTHER" id="PTHR38445:SF7">
    <property type="entry name" value="GNTR-FAMILY TRANSCRIPTIONAL REGULATOR"/>
    <property type="match status" value="1"/>
</dbReference>
<dbReference type="SMART" id="SM00345">
    <property type="entry name" value="HTH_GNTR"/>
    <property type="match status" value="1"/>
</dbReference>
<dbReference type="KEGG" id="bpro:PMF13cell1_02443"/>
<evidence type="ECO:0000256" key="1">
    <source>
        <dbReference type="ARBA" id="ARBA00023015"/>
    </source>
</evidence>
<dbReference type="GeneID" id="75054753"/>
<feature type="domain" description="HTH gntR-type" evidence="4">
    <location>
        <begin position="11"/>
        <end position="79"/>
    </location>
</feature>
<dbReference type="InterPro" id="IPR036388">
    <property type="entry name" value="WH-like_DNA-bd_sf"/>
</dbReference>
<name>A0A4P6LXN1_9FIRM</name>
<keyword evidence="1" id="KW-0805">Transcription regulation</keyword>
<dbReference type="EMBL" id="CP035945">
    <property type="protein sequence ID" value="QBE96896.1"/>
    <property type="molecule type" value="Genomic_DNA"/>
</dbReference>
<dbReference type="InterPro" id="IPR036390">
    <property type="entry name" value="WH_DNA-bd_sf"/>
</dbReference>
<dbReference type="InterPro" id="IPR000524">
    <property type="entry name" value="Tscrpt_reg_HTH_GntR"/>
</dbReference>
<evidence type="ECO:0000256" key="2">
    <source>
        <dbReference type="ARBA" id="ARBA00023125"/>
    </source>
</evidence>
<gene>
    <name evidence="5" type="primary">ytrA_4</name>
    <name evidence="6" type="ORF">E5259_20925</name>
    <name evidence="5" type="ORF">PMF13cell1_02443</name>
</gene>
<dbReference type="GO" id="GO:0003700">
    <property type="term" value="F:DNA-binding transcription factor activity"/>
    <property type="evidence" value="ECO:0007669"/>
    <property type="project" value="InterPro"/>
</dbReference>
<dbReference type="PANTHER" id="PTHR38445">
    <property type="entry name" value="HTH-TYPE TRANSCRIPTIONAL REPRESSOR YTRA"/>
    <property type="match status" value="1"/>
</dbReference>
<dbReference type="PROSITE" id="PS50949">
    <property type="entry name" value="HTH_GNTR"/>
    <property type="match status" value="1"/>
</dbReference>
<dbReference type="Proteomes" id="UP000515789">
    <property type="component" value="Chromosome"/>
</dbReference>
<dbReference type="Pfam" id="PF00392">
    <property type="entry name" value="GntR"/>
    <property type="match status" value="1"/>
</dbReference>
<proteinExistence type="predicted"/>
<evidence type="ECO:0000259" key="4">
    <source>
        <dbReference type="PROSITE" id="PS50949"/>
    </source>
</evidence>
<accession>A0A4P6LXN1</accession>